<accession>A0A2T0IHE2</accession>
<comment type="caution">
    <text evidence="1">The sequence shown here is derived from an EMBL/GenBank/DDBJ whole genome shotgun (WGS) entry which is preliminary data.</text>
</comment>
<dbReference type="Proteomes" id="UP000239731">
    <property type="component" value="Unassembled WGS sequence"/>
</dbReference>
<name>A0A2T0IHE2_PSEFL</name>
<gene>
    <name evidence="1" type="ORF">C7A10_03745</name>
</gene>
<evidence type="ECO:0000313" key="1">
    <source>
        <dbReference type="EMBL" id="PRW94752.1"/>
    </source>
</evidence>
<evidence type="ECO:0000313" key="2">
    <source>
        <dbReference type="Proteomes" id="UP000239731"/>
    </source>
</evidence>
<reference evidence="1 2" key="1">
    <citation type="submission" date="2018-03" db="EMBL/GenBank/DDBJ databases">
        <title>Blue discolouration in mozzarella cheese caused by Pseudomonas fluorescens.</title>
        <authorList>
            <person name="Chiesa F."/>
            <person name="Dalmasso A."/>
            <person name="Lomonaco S."/>
        </authorList>
    </citation>
    <scope>NUCLEOTIDE SEQUENCE [LARGE SCALE GENOMIC DNA]</scope>
    <source>
        <strain evidence="1 2">11293</strain>
    </source>
</reference>
<sequence>MCGVVARHGSRFSGHCQRPARGLIVPTLRVGMHPVTLRVTILEADAERPERHSHAERGNDH</sequence>
<protein>
    <submittedName>
        <fullName evidence="1">Uncharacterized protein</fullName>
    </submittedName>
</protein>
<dbReference type="AlphaFoldDB" id="A0A2T0IHE2"/>
<organism evidence="1 2">
    <name type="scientific">Pseudomonas fluorescens</name>
    <dbReference type="NCBI Taxonomy" id="294"/>
    <lineage>
        <taxon>Bacteria</taxon>
        <taxon>Pseudomonadati</taxon>
        <taxon>Pseudomonadota</taxon>
        <taxon>Gammaproteobacteria</taxon>
        <taxon>Pseudomonadales</taxon>
        <taxon>Pseudomonadaceae</taxon>
        <taxon>Pseudomonas</taxon>
    </lineage>
</organism>
<proteinExistence type="predicted"/>
<dbReference type="EMBL" id="PVUH01000002">
    <property type="protein sequence ID" value="PRW94752.1"/>
    <property type="molecule type" value="Genomic_DNA"/>
</dbReference>